<protein>
    <submittedName>
        <fullName evidence="2">Uncharacterized protein</fullName>
    </submittedName>
</protein>
<evidence type="ECO:0000313" key="3">
    <source>
        <dbReference type="Proteomes" id="UP001189429"/>
    </source>
</evidence>
<feature type="region of interest" description="Disordered" evidence="1">
    <location>
        <begin position="1"/>
        <end position="30"/>
    </location>
</feature>
<evidence type="ECO:0000256" key="1">
    <source>
        <dbReference type="SAM" id="MobiDB-lite"/>
    </source>
</evidence>
<comment type="caution">
    <text evidence="2">The sequence shown here is derived from an EMBL/GenBank/DDBJ whole genome shotgun (WGS) entry which is preliminary data.</text>
</comment>
<dbReference type="Proteomes" id="UP001189429">
    <property type="component" value="Unassembled WGS sequence"/>
</dbReference>
<sequence length="204" mass="23781">GRKNRRTKRRTTTRQKEREREAEAGRLAGRKRGGNRFLDRLLDSSLFGRARQMRAELPRTHYHQTSARVFCSILAAFPQTSCTGLSYYRFALYWVGETQGGRRGRREEEEEEEEGEERSPKPFGATLHTREWIESSRARGPNTRHKSGGGLGNPSLEELIYTLELNFLELTLNKKWESRKANHEPDARRTLLREAMNVSQQRFD</sequence>
<feature type="non-terminal residue" evidence="2">
    <location>
        <position position="1"/>
    </location>
</feature>
<accession>A0ABN9RWZ6</accession>
<gene>
    <name evidence="2" type="ORF">PCOR1329_LOCUS23844</name>
</gene>
<keyword evidence="3" id="KW-1185">Reference proteome</keyword>
<organism evidence="2 3">
    <name type="scientific">Prorocentrum cordatum</name>
    <dbReference type="NCBI Taxonomy" id="2364126"/>
    <lineage>
        <taxon>Eukaryota</taxon>
        <taxon>Sar</taxon>
        <taxon>Alveolata</taxon>
        <taxon>Dinophyceae</taxon>
        <taxon>Prorocentrales</taxon>
        <taxon>Prorocentraceae</taxon>
        <taxon>Prorocentrum</taxon>
    </lineage>
</organism>
<name>A0ABN9RWZ6_9DINO</name>
<feature type="compositionally biased region" description="Basic residues" evidence="1">
    <location>
        <begin position="1"/>
        <end position="13"/>
    </location>
</feature>
<reference evidence="2" key="1">
    <citation type="submission" date="2023-10" db="EMBL/GenBank/DDBJ databases">
        <authorList>
            <person name="Chen Y."/>
            <person name="Shah S."/>
            <person name="Dougan E. K."/>
            <person name="Thang M."/>
            <person name="Chan C."/>
        </authorList>
    </citation>
    <scope>NUCLEOTIDE SEQUENCE [LARGE SCALE GENOMIC DNA]</scope>
</reference>
<feature type="compositionally biased region" description="Basic and acidic residues" evidence="1">
    <location>
        <begin position="14"/>
        <end position="24"/>
    </location>
</feature>
<evidence type="ECO:0000313" key="2">
    <source>
        <dbReference type="EMBL" id="CAK0822962.1"/>
    </source>
</evidence>
<feature type="region of interest" description="Disordered" evidence="1">
    <location>
        <begin position="101"/>
        <end position="125"/>
    </location>
</feature>
<dbReference type="EMBL" id="CAUYUJ010008125">
    <property type="protein sequence ID" value="CAK0822962.1"/>
    <property type="molecule type" value="Genomic_DNA"/>
</dbReference>
<proteinExistence type="predicted"/>
<feature type="region of interest" description="Disordered" evidence="1">
    <location>
        <begin position="134"/>
        <end position="153"/>
    </location>
</feature>